<feature type="region of interest" description="Disordered" evidence="1">
    <location>
        <begin position="233"/>
        <end position="256"/>
    </location>
</feature>
<dbReference type="InterPro" id="IPR036397">
    <property type="entry name" value="RNaseH_sf"/>
</dbReference>
<gene>
    <name evidence="3" type="ORF">V8G54_011835</name>
</gene>
<evidence type="ECO:0000313" key="3">
    <source>
        <dbReference type="EMBL" id="WVZ14269.1"/>
    </source>
</evidence>
<sequence length="555" mass="62689">MSWLLNSLSPSIAQSVIYLDRAINIWTDLQEVYAFKQGTQNVIDYFTGLKALWEELDNFRPMTICGCSAKTYHTQVFIIRFLKGLDDRFSVVRSQVLLMEPLLSVNRIFSMVIQHERQQPDVVFSTNEPNSFANAAMDRSRNTTNKANSSRKCSYCHRPGHTMDVCYNKHGYPPGHPRYPGRPKFNPRTGSSAHSAVSDASSVEEKGTNESFTQDSGLNFTRAQFQHLLSLLQHTPPSGGSSSSVDNNQPKSVNLSLKSLIPPGSNLGIPFNFCATTHDVNSLRMIGLAKLQQGLYHLVISKEPSTLPTAPSFVNSFTTSSITMNNIWHFRLGHLSGKHLHILHEQFPFVSKNFNETCDVCHLAKQRKLSYSSSNNRASKIFDLIHMDIWGPFSKASIHGHKYFLTVVDDYSRYTWVVLLKSKAEVHSNVQNFVALVENQFEYRALASATCELQWLNFLLRDLKIPCSKQVVLYCNNQNALHIAANPVFHERTKHLDIDCHLVREKLQAGLMRLIPVSSSNQQTSSQKLSLQKLKLIQVGVNQHLPTSNLWGANR</sequence>
<dbReference type="AlphaFoldDB" id="A0AAQ3S3F1"/>
<feature type="region of interest" description="Disordered" evidence="1">
    <location>
        <begin position="177"/>
        <end position="215"/>
    </location>
</feature>
<accession>A0AAQ3S3F1</accession>
<keyword evidence="4" id="KW-1185">Reference proteome</keyword>
<evidence type="ECO:0000259" key="2">
    <source>
        <dbReference type="Pfam" id="PF13976"/>
    </source>
</evidence>
<evidence type="ECO:0000313" key="4">
    <source>
        <dbReference type="Proteomes" id="UP001374535"/>
    </source>
</evidence>
<dbReference type="Gene3D" id="3.30.420.10">
    <property type="entry name" value="Ribonuclease H-like superfamily/Ribonuclease H"/>
    <property type="match status" value="1"/>
</dbReference>
<dbReference type="GO" id="GO:0003676">
    <property type="term" value="F:nucleic acid binding"/>
    <property type="evidence" value="ECO:0007669"/>
    <property type="project" value="InterPro"/>
</dbReference>
<dbReference type="Pfam" id="PF13976">
    <property type="entry name" value="gag_pre-integrs"/>
    <property type="match status" value="1"/>
</dbReference>
<reference evidence="3 4" key="1">
    <citation type="journal article" date="2023" name="Life. Sci Alliance">
        <title>Evolutionary insights into 3D genome organization and epigenetic landscape of Vigna mungo.</title>
        <authorList>
            <person name="Junaid A."/>
            <person name="Singh B."/>
            <person name="Bhatia S."/>
        </authorList>
    </citation>
    <scope>NUCLEOTIDE SEQUENCE [LARGE SCALE GENOMIC DNA]</scope>
    <source>
        <strain evidence="3">Urdbean</strain>
    </source>
</reference>
<feature type="compositionally biased region" description="Low complexity" evidence="1">
    <location>
        <begin position="191"/>
        <end position="201"/>
    </location>
</feature>
<dbReference type="EMBL" id="CP144697">
    <property type="protein sequence ID" value="WVZ14269.1"/>
    <property type="molecule type" value="Genomic_DNA"/>
</dbReference>
<dbReference type="Proteomes" id="UP001374535">
    <property type="component" value="Chromosome 4"/>
</dbReference>
<dbReference type="InterPro" id="IPR012337">
    <property type="entry name" value="RNaseH-like_sf"/>
</dbReference>
<dbReference type="InterPro" id="IPR025724">
    <property type="entry name" value="GAG-pre-integrase_dom"/>
</dbReference>
<dbReference type="SUPFAM" id="SSF53098">
    <property type="entry name" value="Ribonuclease H-like"/>
    <property type="match status" value="1"/>
</dbReference>
<organism evidence="3 4">
    <name type="scientific">Vigna mungo</name>
    <name type="common">Black gram</name>
    <name type="synonym">Phaseolus mungo</name>
    <dbReference type="NCBI Taxonomy" id="3915"/>
    <lineage>
        <taxon>Eukaryota</taxon>
        <taxon>Viridiplantae</taxon>
        <taxon>Streptophyta</taxon>
        <taxon>Embryophyta</taxon>
        <taxon>Tracheophyta</taxon>
        <taxon>Spermatophyta</taxon>
        <taxon>Magnoliopsida</taxon>
        <taxon>eudicotyledons</taxon>
        <taxon>Gunneridae</taxon>
        <taxon>Pentapetalae</taxon>
        <taxon>rosids</taxon>
        <taxon>fabids</taxon>
        <taxon>Fabales</taxon>
        <taxon>Fabaceae</taxon>
        <taxon>Papilionoideae</taxon>
        <taxon>50 kb inversion clade</taxon>
        <taxon>NPAAA clade</taxon>
        <taxon>indigoferoid/millettioid clade</taxon>
        <taxon>Phaseoleae</taxon>
        <taxon>Vigna</taxon>
    </lineage>
</organism>
<evidence type="ECO:0000256" key="1">
    <source>
        <dbReference type="SAM" id="MobiDB-lite"/>
    </source>
</evidence>
<dbReference type="PANTHER" id="PTHR34222">
    <property type="entry name" value="GAG_PRE-INTEGRS DOMAIN-CONTAINING PROTEIN"/>
    <property type="match status" value="1"/>
</dbReference>
<feature type="domain" description="GAG-pre-integrase" evidence="2">
    <location>
        <begin position="294"/>
        <end position="366"/>
    </location>
</feature>
<name>A0AAQ3S3F1_VIGMU</name>
<protein>
    <recommendedName>
        <fullName evidence="2">GAG-pre-integrase domain-containing protein</fullName>
    </recommendedName>
</protein>
<proteinExistence type="predicted"/>
<dbReference type="PANTHER" id="PTHR34222:SF99">
    <property type="entry name" value="PROTEIN, PUTATIVE-RELATED"/>
    <property type="match status" value="1"/>
</dbReference>
<dbReference type="CDD" id="cd09272">
    <property type="entry name" value="RNase_HI_RT_Ty1"/>
    <property type="match status" value="1"/>
</dbReference>